<accession>A0A8J7V2R8</accession>
<dbReference type="EMBL" id="JAGMWN010000005">
    <property type="protein sequence ID" value="MBP5857625.1"/>
    <property type="molecule type" value="Genomic_DNA"/>
</dbReference>
<sequence length="437" mass="46837">MSASPVTSFGIDFGTSNTVVAKAAPDSNGAVEILRLGTPPGERGVHPSVLAFEEAEERGRPVLAAETGDRAIDLASRHPEDFRYVQSFKSYVASHAFDGTHILGRRFEFPDLLSAYLTRAGIARLIRETPGPKRVVVGRPVTFHGDAPDDDLAVSRYRAAFAAAGIPDFDLALEPVGGAFSFFRALRSSVRVLIADLGGGTSDFAVARFSLGDDGVRSALLSHAGVGIAGDRFDFRIVQNALLKHFGAGTGYRNEGKLLPVPKNYYTALSQWHRLTRLRAPRYLDALKDIRRTAEAPAAIDTLIHAIEHNAGLAIARAVSQAKARLTEEETAEVAIDLGAARLRETVARADFEAWIAEDLAQISSVMSRAIDAAGLRETEIDHVFLTGGTSLVPAALGLFVDRFGAGKIRAGERFSAVAEGLALIGRAPDSDLWLAR</sequence>
<dbReference type="Pfam" id="PF00012">
    <property type="entry name" value="HSP70"/>
    <property type="match status" value="1"/>
</dbReference>
<dbReference type="Proteomes" id="UP000672602">
    <property type="component" value="Unassembled WGS sequence"/>
</dbReference>
<dbReference type="Gene3D" id="3.90.640.10">
    <property type="entry name" value="Actin, Chain A, domain 4"/>
    <property type="match status" value="2"/>
</dbReference>
<dbReference type="SUPFAM" id="SSF53067">
    <property type="entry name" value="Actin-like ATPase domain"/>
    <property type="match status" value="2"/>
</dbReference>
<protein>
    <submittedName>
        <fullName evidence="3">Hsp70 family protein</fullName>
    </submittedName>
</protein>
<dbReference type="PANTHER" id="PTHR42749:SF1">
    <property type="entry name" value="CELL SHAPE-DETERMINING PROTEIN MREB"/>
    <property type="match status" value="1"/>
</dbReference>
<dbReference type="AlphaFoldDB" id="A0A8J7V2R8"/>
<dbReference type="RefSeq" id="WP_210682217.1">
    <property type="nucleotide sequence ID" value="NZ_JAGMWN010000005.1"/>
</dbReference>
<keyword evidence="2" id="KW-0067">ATP-binding</keyword>
<evidence type="ECO:0000313" key="4">
    <source>
        <dbReference type="Proteomes" id="UP000672602"/>
    </source>
</evidence>
<reference evidence="3" key="1">
    <citation type="submission" date="2021-04" db="EMBL/GenBank/DDBJ databases">
        <authorList>
            <person name="Zhang D.-C."/>
        </authorList>
    </citation>
    <scope>NUCLEOTIDE SEQUENCE</scope>
    <source>
        <strain evidence="3">CGMCC 1.15697</strain>
    </source>
</reference>
<gene>
    <name evidence="3" type="ORF">KAJ83_11445</name>
</gene>
<comment type="caution">
    <text evidence="3">The sequence shown here is derived from an EMBL/GenBank/DDBJ whole genome shotgun (WGS) entry which is preliminary data.</text>
</comment>
<dbReference type="PANTHER" id="PTHR42749">
    <property type="entry name" value="CELL SHAPE-DETERMINING PROTEIN MREB"/>
    <property type="match status" value="1"/>
</dbReference>
<dbReference type="GO" id="GO:0005524">
    <property type="term" value="F:ATP binding"/>
    <property type="evidence" value="ECO:0007669"/>
    <property type="project" value="UniProtKB-KW"/>
</dbReference>
<evidence type="ECO:0000313" key="3">
    <source>
        <dbReference type="EMBL" id="MBP5857625.1"/>
    </source>
</evidence>
<dbReference type="InterPro" id="IPR013126">
    <property type="entry name" value="Hsp_70_fam"/>
</dbReference>
<proteinExistence type="predicted"/>
<organism evidence="3 4">
    <name type="scientific">Marivibrio halodurans</name>
    <dbReference type="NCBI Taxonomy" id="2039722"/>
    <lineage>
        <taxon>Bacteria</taxon>
        <taxon>Pseudomonadati</taxon>
        <taxon>Pseudomonadota</taxon>
        <taxon>Alphaproteobacteria</taxon>
        <taxon>Rhodospirillales</taxon>
        <taxon>Rhodospirillaceae</taxon>
        <taxon>Marivibrio</taxon>
    </lineage>
</organism>
<keyword evidence="1" id="KW-0547">Nucleotide-binding</keyword>
<dbReference type="Gene3D" id="3.30.420.40">
    <property type="match status" value="3"/>
</dbReference>
<dbReference type="InterPro" id="IPR043129">
    <property type="entry name" value="ATPase_NBD"/>
</dbReference>
<keyword evidence="4" id="KW-1185">Reference proteome</keyword>
<name>A0A8J7V2R8_9PROT</name>
<evidence type="ECO:0000256" key="2">
    <source>
        <dbReference type="ARBA" id="ARBA00022840"/>
    </source>
</evidence>
<dbReference type="GO" id="GO:0140662">
    <property type="term" value="F:ATP-dependent protein folding chaperone"/>
    <property type="evidence" value="ECO:0007669"/>
    <property type="project" value="InterPro"/>
</dbReference>
<evidence type="ECO:0000256" key="1">
    <source>
        <dbReference type="ARBA" id="ARBA00022741"/>
    </source>
</evidence>